<proteinExistence type="predicted"/>
<dbReference type="EMBL" id="BMAT01005156">
    <property type="protein sequence ID" value="GFR88420.1"/>
    <property type="molecule type" value="Genomic_DNA"/>
</dbReference>
<dbReference type="AlphaFoldDB" id="A0AAV4GTB1"/>
<evidence type="ECO:0000313" key="1">
    <source>
        <dbReference type="EMBL" id="GFR88420.1"/>
    </source>
</evidence>
<protein>
    <submittedName>
        <fullName evidence="1">Uncharacterized protein</fullName>
    </submittedName>
</protein>
<reference evidence="1 2" key="1">
    <citation type="journal article" date="2021" name="Elife">
        <title>Chloroplast acquisition without the gene transfer in kleptoplastic sea slugs, Plakobranchus ocellatus.</title>
        <authorList>
            <person name="Maeda T."/>
            <person name="Takahashi S."/>
            <person name="Yoshida T."/>
            <person name="Shimamura S."/>
            <person name="Takaki Y."/>
            <person name="Nagai Y."/>
            <person name="Toyoda A."/>
            <person name="Suzuki Y."/>
            <person name="Arimoto A."/>
            <person name="Ishii H."/>
            <person name="Satoh N."/>
            <person name="Nishiyama T."/>
            <person name="Hasebe M."/>
            <person name="Maruyama T."/>
            <person name="Minagawa J."/>
            <person name="Obokata J."/>
            <person name="Shigenobu S."/>
        </authorList>
    </citation>
    <scope>NUCLEOTIDE SEQUENCE [LARGE SCALE GENOMIC DNA]</scope>
</reference>
<evidence type="ECO:0000313" key="2">
    <source>
        <dbReference type="Proteomes" id="UP000762676"/>
    </source>
</evidence>
<comment type="caution">
    <text evidence="1">The sequence shown here is derived from an EMBL/GenBank/DDBJ whole genome shotgun (WGS) entry which is preliminary data.</text>
</comment>
<dbReference type="Proteomes" id="UP000762676">
    <property type="component" value="Unassembled WGS sequence"/>
</dbReference>
<accession>A0AAV4GTB1</accession>
<sequence length="104" mass="11480">MNSRPAGTTVSETYRLGCHTELIMAGGGSREIGRLGEPTEVARWLPSLSALSPTPTDEELQAMFTVALREVCRTGVRRAQWSLHQQPLHRINPALTPHMTSKTE</sequence>
<gene>
    <name evidence="1" type="ORF">ElyMa_002516900</name>
</gene>
<keyword evidence="2" id="KW-1185">Reference proteome</keyword>
<organism evidence="1 2">
    <name type="scientific">Elysia marginata</name>
    <dbReference type="NCBI Taxonomy" id="1093978"/>
    <lineage>
        <taxon>Eukaryota</taxon>
        <taxon>Metazoa</taxon>
        <taxon>Spiralia</taxon>
        <taxon>Lophotrochozoa</taxon>
        <taxon>Mollusca</taxon>
        <taxon>Gastropoda</taxon>
        <taxon>Heterobranchia</taxon>
        <taxon>Euthyneura</taxon>
        <taxon>Panpulmonata</taxon>
        <taxon>Sacoglossa</taxon>
        <taxon>Placobranchoidea</taxon>
        <taxon>Plakobranchidae</taxon>
        <taxon>Elysia</taxon>
    </lineage>
</organism>
<name>A0AAV4GTB1_9GAST</name>